<feature type="domain" description="CCHC-type" evidence="4">
    <location>
        <begin position="490"/>
        <end position="503"/>
    </location>
</feature>
<dbReference type="GO" id="GO:0008270">
    <property type="term" value="F:zinc ion binding"/>
    <property type="evidence" value="ECO:0007669"/>
    <property type="project" value="UniProtKB-KW"/>
</dbReference>
<protein>
    <recommendedName>
        <fullName evidence="4">CCHC-type domain-containing protein</fullName>
    </recommendedName>
</protein>
<evidence type="ECO:0000256" key="1">
    <source>
        <dbReference type="PROSITE-ProRule" id="PRU00047"/>
    </source>
</evidence>
<dbReference type="GO" id="GO:0003676">
    <property type="term" value="F:nucleic acid binding"/>
    <property type="evidence" value="ECO:0007669"/>
    <property type="project" value="InterPro"/>
</dbReference>
<dbReference type="CDD" id="cd09077">
    <property type="entry name" value="R1-I-EN"/>
    <property type="match status" value="1"/>
</dbReference>
<dbReference type="Pfam" id="PF00098">
    <property type="entry name" value="zf-CCHC"/>
    <property type="match status" value="1"/>
</dbReference>
<name>A0A8R2M030_BOMMO</name>
<keyword evidence="1" id="KW-0479">Metal-binding</keyword>
<evidence type="ECO:0000313" key="6">
    <source>
        <dbReference type="Proteomes" id="UP000005204"/>
    </source>
</evidence>
<dbReference type="InterPro" id="IPR001878">
    <property type="entry name" value="Znf_CCHC"/>
</dbReference>
<feature type="compositionally biased region" description="Low complexity" evidence="3">
    <location>
        <begin position="194"/>
        <end position="213"/>
    </location>
</feature>
<proteinExistence type="predicted"/>
<dbReference type="Gene3D" id="4.10.60.10">
    <property type="entry name" value="Zinc finger, CCHC-type"/>
    <property type="match status" value="1"/>
</dbReference>
<sequence length="1065" mass="116797">MAAARQAYLKAQKEEKELTESARTTRHKRRAAEGSVPKPDAERRLHQSAEVALMVAAKSSSPKGTYVRALKELAVTVKEATEDLVGYTAAEEAKRLRAVNVKQEQEILQLRKELDEVRRELARVTQVLALPTSTATPAPNTKEEEEELRLQRIMRAVGTMLDARFEGLEARLLPEPRMRPPLAADKQRSREESSNPPVVVDAAPDAAPSSVPPMTLAKKRMRGPKRSVTAQAASSETHTFLPAPASMIESWSTVTRRGARPREEAVRTVPAAAIAEAERKDRSSVKRKEKKLRPPRTQAVVLKLQPEAVERGLTYRTVLAEARAKVDPGALGIPIQRIRSAVTGSKVLVVEGADQSAKADLLAQKLREVLPTEGVIVTRPVTTAAIRISGLDDSLMPEELTAELARIGECAPDAVKIGDIKYGPGGMGQVLVRLPVVATMKVLAVPKLRVGWSVLRACLLEAKKLQCFRCHELGHVSARCPSSVDRSRDCYRCGQTGHIAAGCSLAPHCTPYRVPSSPDWVADLEGRVAIIRRCCVSAPPTFAVVERGRGFVAVLWAEIFVLGVYFSPNRTLAEFEVFLSELSRVVGRSHFRRILVLGDLNAKSLSWGSSRTCPRGRAVEEWLVGSGLLILNRGTELTCVRRLGGSVVDVTFATPDVAYRVRGWAVMVGEETLSDHRYIRFSVAATPVGSVRGFSLPISGSARGPRWAQKRLNIERLREAAIVQAWRLDSLGEPADVCEGVERLREAMSRVCDAAMPRVRALAPKRQVHWWTEEIASQRRLCDISRRTYQRYRRRRTRRDPNEEDRLYEVYRTAIRTLRLAIGEAKEAAWSDLLASLDRDPWGRPYRLARNALRRWAPPATSTLPPEALQRVVGGLFPDLSGTAFVPPVMTMARIADSEELEDVSQVEFDLAVQRMRAKRTAPGPDGISSQAWALALTGSQSHGRLVGLSLFLRKAGHVTSQAGTAQSSCWTRLVSSSSASSPVASSSTSKALGLTWLLTNMVSGEVAPPWTRSCASATSPIVRAPRGACCWLCRLISPTPSTRSLGARSWNRSGFTASPLVSGP</sequence>
<feature type="domain" description="CCHC-type" evidence="4">
    <location>
        <begin position="467"/>
        <end position="482"/>
    </location>
</feature>
<feature type="region of interest" description="Disordered" evidence="3">
    <location>
        <begin position="176"/>
        <end position="236"/>
    </location>
</feature>
<dbReference type="PROSITE" id="PS50158">
    <property type="entry name" value="ZF_CCHC"/>
    <property type="match status" value="2"/>
</dbReference>
<dbReference type="AlphaFoldDB" id="A0A8R2M030"/>
<dbReference type="InterPro" id="IPR036691">
    <property type="entry name" value="Endo/exonu/phosph_ase_sf"/>
</dbReference>
<dbReference type="Gene3D" id="3.60.10.10">
    <property type="entry name" value="Endonuclease/exonuclease/phosphatase"/>
    <property type="match status" value="1"/>
</dbReference>
<dbReference type="InterPro" id="IPR005135">
    <property type="entry name" value="Endo/exonuclease/phosphatase"/>
</dbReference>
<dbReference type="SUPFAM" id="SSF57756">
    <property type="entry name" value="Retrovirus zinc finger-like domains"/>
    <property type="match status" value="1"/>
</dbReference>
<evidence type="ECO:0000259" key="4">
    <source>
        <dbReference type="PROSITE" id="PS50158"/>
    </source>
</evidence>
<feature type="region of interest" description="Disordered" evidence="3">
    <location>
        <begin position="276"/>
        <end position="296"/>
    </location>
</feature>
<keyword evidence="1" id="KW-0862">Zinc</keyword>
<feature type="coiled-coil region" evidence="2">
    <location>
        <begin position="93"/>
        <end position="127"/>
    </location>
</feature>
<accession>A0A8R2M030</accession>
<dbReference type="Pfam" id="PF14529">
    <property type="entry name" value="Exo_endo_phos_2"/>
    <property type="match status" value="1"/>
</dbReference>
<dbReference type="GO" id="GO:0003824">
    <property type="term" value="F:catalytic activity"/>
    <property type="evidence" value="ECO:0007669"/>
    <property type="project" value="InterPro"/>
</dbReference>
<dbReference type="InterPro" id="IPR036875">
    <property type="entry name" value="Znf_CCHC_sf"/>
</dbReference>
<feature type="compositionally biased region" description="Basic and acidic residues" evidence="3">
    <location>
        <begin position="276"/>
        <end position="286"/>
    </location>
</feature>
<keyword evidence="2" id="KW-0175">Coiled coil</keyword>
<evidence type="ECO:0000313" key="5">
    <source>
        <dbReference type="EnsemblMetazoa" id="XP_037871048.1"/>
    </source>
</evidence>
<keyword evidence="1" id="KW-0863">Zinc-finger</keyword>
<feature type="region of interest" description="Disordered" evidence="3">
    <location>
        <begin position="1"/>
        <end position="45"/>
    </location>
</feature>
<reference evidence="5" key="2">
    <citation type="submission" date="2022-06" db="UniProtKB">
        <authorList>
            <consortium name="EnsemblMetazoa"/>
        </authorList>
    </citation>
    <scope>IDENTIFICATION</scope>
    <source>
        <strain evidence="5">p50T (Dazao)</strain>
    </source>
</reference>
<dbReference type="SMART" id="SM00343">
    <property type="entry name" value="ZnF_C2HC"/>
    <property type="match status" value="2"/>
</dbReference>
<dbReference type="EnsemblMetazoa" id="XM_038015120.1">
    <property type="protein sequence ID" value="XP_037871048.1"/>
    <property type="gene ID" value="LOC119629402"/>
</dbReference>
<evidence type="ECO:0000256" key="3">
    <source>
        <dbReference type="SAM" id="MobiDB-lite"/>
    </source>
</evidence>
<evidence type="ECO:0000256" key="2">
    <source>
        <dbReference type="SAM" id="Coils"/>
    </source>
</evidence>
<dbReference type="SUPFAM" id="SSF56219">
    <property type="entry name" value="DNase I-like"/>
    <property type="match status" value="1"/>
</dbReference>
<organism evidence="5 6">
    <name type="scientific">Bombyx mori</name>
    <name type="common">Silk moth</name>
    <dbReference type="NCBI Taxonomy" id="7091"/>
    <lineage>
        <taxon>Eukaryota</taxon>
        <taxon>Metazoa</taxon>
        <taxon>Ecdysozoa</taxon>
        <taxon>Arthropoda</taxon>
        <taxon>Hexapoda</taxon>
        <taxon>Insecta</taxon>
        <taxon>Pterygota</taxon>
        <taxon>Neoptera</taxon>
        <taxon>Endopterygota</taxon>
        <taxon>Lepidoptera</taxon>
        <taxon>Glossata</taxon>
        <taxon>Ditrysia</taxon>
        <taxon>Bombycoidea</taxon>
        <taxon>Bombycidae</taxon>
        <taxon>Bombycinae</taxon>
        <taxon>Bombyx</taxon>
    </lineage>
</organism>
<keyword evidence="6" id="KW-1185">Reference proteome</keyword>
<feature type="compositionally biased region" description="Basic and acidic residues" evidence="3">
    <location>
        <begin position="11"/>
        <end position="20"/>
    </location>
</feature>
<reference evidence="6" key="1">
    <citation type="journal article" date="2008" name="Insect Biochem. Mol. Biol.">
        <title>The genome of a lepidopteran model insect, the silkworm Bombyx mori.</title>
        <authorList>
            <consortium name="International Silkworm Genome Consortium"/>
        </authorList>
    </citation>
    <scope>NUCLEOTIDE SEQUENCE [LARGE SCALE GENOMIC DNA]</scope>
    <source>
        <strain evidence="6">p50T</strain>
    </source>
</reference>
<dbReference type="Proteomes" id="UP000005204">
    <property type="component" value="Unassembled WGS sequence"/>
</dbReference>